<dbReference type="InterPro" id="IPR010982">
    <property type="entry name" value="Lambda_DNA-bd_dom_sf"/>
</dbReference>
<evidence type="ECO:0000313" key="3">
    <source>
        <dbReference type="Proteomes" id="UP000078358"/>
    </source>
</evidence>
<accession>A0A179CYE8</accession>
<protein>
    <submittedName>
        <fullName evidence="2">XRE family transcriptional regulator</fullName>
    </submittedName>
</protein>
<evidence type="ECO:0000259" key="1">
    <source>
        <dbReference type="PROSITE" id="PS50943"/>
    </source>
</evidence>
<dbReference type="PATRIC" id="fig|1261658.3.peg.1873"/>
<dbReference type="EMBL" id="JACI01000002">
    <property type="protein sequence ID" value="OAQ14548.1"/>
    <property type="molecule type" value="Genomic_DNA"/>
</dbReference>
<dbReference type="CDD" id="cd00093">
    <property type="entry name" value="HTH_XRE"/>
    <property type="match status" value="1"/>
</dbReference>
<feature type="domain" description="HTH cro/C1-type" evidence="1">
    <location>
        <begin position="25"/>
        <end position="80"/>
    </location>
</feature>
<dbReference type="Gene3D" id="1.10.260.40">
    <property type="entry name" value="lambda repressor-like DNA-binding domains"/>
    <property type="match status" value="1"/>
</dbReference>
<name>A0A179CYE8_BIBTR</name>
<organism evidence="2 3">
    <name type="scientific">Bibersteinia trehalosi Y31</name>
    <dbReference type="NCBI Taxonomy" id="1261658"/>
    <lineage>
        <taxon>Bacteria</taxon>
        <taxon>Pseudomonadati</taxon>
        <taxon>Pseudomonadota</taxon>
        <taxon>Gammaproteobacteria</taxon>
        <taxon>Pasteurellales</taxon>
        <taxon>Pasteurellaceae</taxon>
        <taxon>Bibersteinia</taxon>
    </lineage>
</organism>
<dbReference type="PROSITE" id="PS50943">
    <property type="entry name" value="HTH_CROC1"/>
    <property type="match status" value="1"/>
</dbReference>
<dbReference type="AlphaFoldDB" id="A0A179CYE8"/>
<dbReference type="GO" id="GO:0003677">
    <property type="term" value="F:DNA binding"/>
    <property type="evidence" value="ECO:0007669"/>
    <property type="project" value="InterPro"/>
</dbReference>
<dbReference type="SMART" id="SM00530">
    <property type="entry name" value="HTH_XRE"/>
    <property type="match status" value="1"/>
</dbReference>
<dbReference type="Proteomes" id="UP000078358">
    <property type="component" value="Unassembled WGS sequence"/>
</dbReference>
<dbReference type="Pfam" id="PF01381">
    <property type="entry name" value="HTH_3"/>
    <property type="match status" value="1"/>
</dbReference>
<sequence>MSAKPKAPTKLPDRENLREILAYNIQSLRVAKGWSQERLANECELDRTYVSAVERCRWNVALSNIEKLAKALECQAWELLKYPYTN</sequence>
<reference evidence="2 3" key="1">
    <citation type="submission" date="2014-01" db="EMBL/GenBank/DDBJ databases">
        <authorList>
            <person name="Zuccon D."/>
        </authorList>
    </citation>
    <scope>NUCLEOTIDE SEQUENCE [LARGE SCALE GENOMIC DNA]</scope>
    <source>
        <strain evidence="2 3">Y31</strain>
    </source>
</reference>
<evidence type="ECO:0000313" key="2">
    <source>
        <dbReference type="EMBL" id="OAQ14548.1"/>
    </source>
</evidence>
<dbReference type="SUPFAM" id="SSF47413">
    <property type="entry name" value="lambda repressor-like DNA-binding domains"/>
    <property type="match status" value="1"/>
</dbReference>
<comment type="caution">
    <text evidence="2">The sequence shown here is derived from an EMBL/GenBank/DDBJ whole genome shotgun (WGS) entry which is preliminary data.</text>
</comment>
<dbReference type="InterPro" id="IPR001387">
    <property type="entry name" value="Cro/C1-type_HTH"/>
</dbReference>
<gene>
    <name evidence="2" type="ORF">F480_09375</name>
</gene>
<proteinExistence type="predicted"/>